<accession>A0ACC0ZRK8</accession>
<keyword evidence="2" id="KW-1185">Reference proteome</keyword>
<protein>
    <submittedName>
        <fullName evidence="1">Uncharacterized protein</fullName>
    </submittedName>
</protein>
<name>A0ACC0ZRK8_9ROSI</name>
<evidence type="ECO:0000313" key="1">
    <source>
        <dbReference type="EMBL" id="KAJ0074724.1"/>
    </source>
</evidence>
<gene>
    <name evidence="1" type="ORF">Patl1_34795</name>
</gene>
<evidence type="ECO:0000313" key="2">
    <source>
        <dbReference type="Proteomes" id="UP001164250"/>
    </source>
</evidence>
<dbReference type="Proteomes" id="UP001164250">
    <property type="component" value="Chromosome 15"/>
</dbReference>
<reference evidence="2" key="1">
    <citation type="journal article" date="2023" name="G3 (Bethesda)">
        <title>Genome assembly and association tests identify interacting loci associated with vigor, precocity, and sex in interspecific pistachio rootstocks.</title>
        <authorList>
            <person name="Palmer W."/>
            <person name="Jacygrad E."/>
            <person name="Sagayaradj S."/>
            <person name="Cavanaugh K."/>
            <person name="Han R."/>
            <person name="Bertier L."/>
            <person name="Beede B."/>
            <person name="Kafkas S."/>
            <person name="Golino D."/>
            <person name="Preece J."/>
            <person name="Michelmore R."/>
        </authorList>
    </citation>
    <scope>NUCLEOTIDE SEQUENCE [LARGE SCALE GENOMIC DNA]</scope>
</reference>
<comment type="caution">
    <text evidence="1">The sequence shown here is derived from an EMBL/GenBank/DDBJ whole genome shotgun (WGS) entry which is preliminary data.</text>
</comment>
<sequence>MEGLNKDFKKMLSEHAEFKALSLKDIYTASDRTKKIRTLHYIENLLIDFETVIIPCDRGRTTVCVSSQHLHSSEVGSISNVVFVGMGEPLLNVGNVIKASDIMVHEQGLHFSPRKVIVSTSQKLDRANYQKYKLGLLLETLQEELRFKHDYKVLLEYVMLDRSSKTGCKGKGNNPSGPSQWRYPALLSPVFCPSFTANPYLVARPAQHTTKPETDSSISESIQAAPSPAPPVQTAPFPPKTQIFCPISQTAVAWTVHFHP</sequence>
<organism evidence="1 2">
    <name type="scientific">Pistacia atlantica</name>
    <dbReference type="NCBI Taxonomy" id="434234"/>
    <lineage>
        <taxon>Eukaryota</taxon>
        <taxon>Viridiplantae</taxon>
        <taxon>Streptophyta</taxon>
        <taxon>Embryophyta</taxon>
        <taxon>Tracheophyta</taxon>
        <taxon>Spermatophyta</taxon>
        <taxon>Magnoliopsida</taxon>
        <taxon>eudicotyledons</taxon>
        <taxon>Gunneridae</taxon>
        <taxon>Pentapetalae</taxon>
        <taxon>rosids</taxon>
        <taxon>malvids</taxon>
        <taxon>Sapindales</taxon>
        <taxon>Anacardiaceae</taxon>
        <taxon>Pistacia</taxon>
    </lineage>
</organism>
<dbReference type="EMBL" id="CM047910">
    <property type="protein sequence ID" value="KAJ0074724.1"/>
    <property type="molecule type" value="Genomic_DNA"/>
</dbReference>
<proteinExistence type="predicted"/>